<evidence type="ECO:0000313" key="3">
    <source>
        <dbReference type="EMBL" id="VDP09165.1"/>
    </source>
</evidence>
<feature type="coiled-coil region" evidence="1">
    <location>
        <begin position="122"/>
        <end position="189"/>
    </location>
</feature>
<feature type="coiled-coil region" evidence="1">
    <location>
        <begin position="226"/>
        <end position="309"/>
    </location>
</feature>
<proteinExistence type="predicted"/>
<evidence type="ECO:0000256" key="1">
    <source>
        <dbReference type="SAM" id="Coils"/>
    </source>
</evidence>
<dbReference type="Proteomes" id="UP000270296">
    <property type="component" value="Unassembled WGS sequence"/>
</dbReference>
<sequence>MLRQKVEYLEQVIFTSVKITFLYRHCLHFEESASLADKLVERQVALAEESDKVLGVTHEMYTLRELNCSTQKKLEEAFETIRELSSKTREDLVDFAVQVDDHHMIEHIHTLQQELVDSQVIQADMKSTIKDLKNRILELESTNKRLQEMPPDNCIANLQEELIAVKMREAEANLSLKELRQKITELDEAWKAIKAFDRCYTSLYTPNTGHAEPSPSPNSVVNTIAKKTKQKENAFTSAAVKELEDQLMCVRIREADTLAELKEMRQRVMELETQNHVCSNQIRRQDDENKRCQAELQAFEAKEKEYHSQLTDERRKTADIESQLKELSVVSKVKEAELLETIAELNNKLSSLESNQLEKWTREELSRSLLDGDAAGDCDDINVVSRSRLDSVVSNDTFESDGDFNSYAAEMTMKITPDSVLVPSDGNAGGSAVQANSEPRP</sequence>
<organism evidence="3 4">
    <name type="scientific">Soboliphyme baturini</name>
    <dbReference type="NCBI Taxonomy" id="241478"/>
    <lineage>
        <taxon>Eukaryota</taxon>
        <taxon>Metazoa</taxon>
        <taxon>Ecdysozoa</taxon>
        <taxon>Nematoda</taxon>
        <taxon>Enoplea</taxon>
        <taxon>Dorylaimia</taxon>
        <taxon>Dioctophymatida</taxon>
        <taxon>Dioctophymatoidea</taxon>
        <taxon>Soboliphymatidae</taxon>
        <taxon>Soboliphyme</taxon>
    </lineage>
</organism>
<reference evidence="3 4" key="1">
    <citation type="submission" date="2018-11" db="EMBL/GenBank/DDBJ databases">
        <authorList>
            <consortium name="Pathogen Informatics"/>
        </authorList>
    </citation>
    <scope>NUCLEOTIDE SEQUENCE [LARGE SCALE GENOMIC DNA]</scope>
</reference>
<accession>A0A3P8BS08</accession>
<dbReference type="AlphaFoldDB" id="A0A3P8BS08"/>
<protein>
    <submittedName>
        <fullName evidence="3">Uncharacterized protein</fullName>
    </submittedName>
</protein>
<keyword evidence="4" id="KW-1185">Reference proteome</keyword>
<dbReference type="EMBL" id="UZAM01009475">
    <property type="protein sequence ID" value="VDP09165.1"/>
    <property type="molecule type" value="Genomic_DNA"/>
</dbReference>
<evidence type="ECO:0000313" key="4">
    <source>
        <dbReference type="Proteomes" id="UP000270296"/>
    </source>
</evidence>
<name>A0A3P8BS08_9BILA</name>
<gene>
    <name evidence="3" type="ORF">SBAD_LOCUS6081</name>
</gene>
<dbReference type="OrthoDB" id="295078at2759"/>
<keyword evidence="1" id="KW-0175">Coiled coil</keyword>
<evidence type="ECO:0000256" key="2">
    <source>
        <dbReference type="SAM" id="MobiDB-lite"/>
    </source>
</evidence>
<feature type="region of interest" description="Disordered" evidence="2">
    <location>
        <begin position="420"/>
        <end position="441"/>
    </location>
</feature>